<proteinExistence type="predicted"/>
<comment type="caution">
    <text evidence="4">The sequence shown here is derived from an EMBL/GenBank/DDBJ whole genome shotgun (WGS) entry which is preliminary data.</text>
</comment>
<keyword evidence="2" id="KW-0732">Signal</keyword>
<evidence type="ECO:0000256" key="2">
    <source>
        <dbReference type="SAM" id="SignalP"/>
    </source>
</evidence>
<dbReference type="Pfam" id="PF14016">
    <property type="entry name" value="DUF4232"/>
    <property type="match status" value="1"/>
</dbReference>
<sequence length="227" mass="22394">MYMPQSKSLSTALLCALALLGSATACSAADGTPTASRPAAGRTDTARDTTTSTAARTTASTATGTSTGTAAGATPGATGGRATGPADGTRCHTSQLRASVGRDNPGAGQENFPIVLTNSSPHTCTLHGFPGAAFLDGAGRQVGPDPKRTSGQTPTTVTLAPGQSAWAGLTFANPGISEASTAIPSSLLVTPPDERDPLTVHWTAGKVPVAGNASSVFLTVFSAGRGA</sequence>
<keyword evidence="5" id="KW-1185">Reference proteome</keyword>
<evidence type="ECO:0000313" key="4">
    <source>
        <dbReference type="EMBL" id="MPY37650.1"/>
    </source>
</evidence>
<name>A0A5N8VQT1_9ACTN</name>
<evidence type="ECO:0000256" key="1">
    <source>
        <dbReference type="SAM" id="MobiDB-lite"/>
    </source>
</evidence>
<feature type="chain" id="PRO_5024886327" evidence="2">
    <location>
        <begin position="29"/>
        <end position="227"/>
    </location>
</feature>
<dbReference type="InterPro" id="IPR025326">
    <property type="entry name" value="DUF4232"/>
</dbReference>
<gene>
    <name evidence="4" type="ORF">FNH09_42530</name>
</gene>
<dbReference type="OrthoDB" id="485007at2"/>
<feature type="domain" description="DUF4232" evidence="3">
    <location>
        <begin position="91"/>
        <end position="209"/>
    </location>
</feature>
<organism evidence="4 5">
    <name type="scientific">Streptomyces adustus</name>
    <dbReference type="NCBI Taxonomy" id="1609272"/>
    <lineage>
        <taxon>Bacteria</taxon>
        <taxon>Bacillati</taxon>
        <taxon>Actinomycetota</taxon>
        <taxon>Actinomycetes</taxon>
        <taxon>Kitasatosporales</taxon>
        <taxon>Streptomycetaceae</taxon>
        <taxon>Streptomyces</taxon>
    </lineage>
</organism>
<protein>
    <submittedName>
        <fullName evidence="4">DUF4232 domain-containing protein</fullName>
    </submittedName>
</protein>
<dbReference type="PROSITE" id="PS51257">
    <property type="entry name" value="PROKAR_LIPOPROTEIN"/>
    <property type="match status" value="1"/>
</dbReference>
<feature type="compositionally biased region" description="Low complexity" evidence="1">
    <location>
        <begin position="37"/>
        <end position="76"/>
    </location>
</feature>
<evidence type="ECO:0000313" key="5">
    <source>
        <dbReference type="Proteomes" id="UP000325849"/>
    </source>
</evidence>
<dbReference type="EMBL" id="VJZD01000341">
    <property type="protein sequence ID" value="MPY37650.1"/>
    <property type="molecule type" value="Genomic_DNA"/>
</dbReference>
<feature type="signal peptide" evidence="2">
    <location>
        <begin position="1"/>
        <end position="28"/>
    </location>
</feature>
<reference evidence="4 5" key="1">
    <citation type="submission" date="2019-07" db="EMBL/GenBank/DDBJ databases">
        <title>New species of Amycolatopsis and Streptomyces.</title>
        <authorList>
            <person name="Duangmal K."/>
            <person name="Teo W.F.A."/>
            <person name="Lipun K."/>
        </authorList>
    </citation>
    <scope>NUCLEOTIDE SEQUENCE [LARGE SCALE GENOMIC DNA]</scope>
    <source>
        <strain evidence="4 5">NBRC 109810</strain>
    </source>
</reference>
<accession>A0A5N8VQT1</accession>
<dbReference type="Proteomes" id="UP000325849">
    <property type="component" value="Unassembled WGS sequence"/>
</dbReference>
<evidence type="ECO:0000259" key="3">
    <source>
        <dbReference type="Pfam" id="PF14016"/>
    </source>
</evidence>
<feature type="region of interest" description="Disordered" evidence="1">
    <location>
        <begin position="27"/>
        <end position="91"/>
    </location>
</feature>
<dbReference type="AlphaFoldDB" id="A0A5N8VQT1"/>